<reference evidence="2 3" key="1">
    <citation type="submission" date="2023-03" db="EMBL/GenBank/DDBJ databases">
        <title>Bacillus Genome Sequencing.</title>
        <authorList>
            <person name="Dunlap C."/>
        </authorList>
    </citation>
    <scope>NUCLEOTIDE SEQUENCE [LARGE SCALE GENOMIC DNA]</scope>
    <source>
        <strain evidence="2 3">B-59205</strain>
    </source>
</reference>
<evidence type="ECO:0000313" key="3">
    <source>
        <dbReference type="Proteomes" id="UP001344888"/>
    </source>
</evidence>
<keyword evidence="3" id="KW-1185">Reference proteome</keyword>
<name>A0AAW9NKL2_9BACL</name>
<gene>
    <name evidence="2" type="ORF">P9B03_04835</name>
</gene>
<feature type="domain" description="DUF3885" evidence="1">
    <location>
        <begin position="1"/>
        <end position="192"/>
    </location>
</feature>
<evidence type="ECO:0000313" key="2">
    <source>
        <dbReference type="EMBL" id="MEC1177802.1"/>
    </source>
</evidence>
<dbReference type="Proteomes" id="UP001344888">
    <property type="component" value="Unassembled WGS sequence"/>
</dbReference>
<organism evidence="2 3">
    <name type="scientific">Metasolibacillus meyeri</name>
    <dbReference type="NCBI Taxonomy" id="1071052"/>
    <lineage>
        <taxon>Bacteria</taxon>
        <taxon>Bacillati</taxon>
        <taxon>Bacillota</taxon>
        <taxon>Bacilli</taxon>
        <taxon>Bacillales</taxon>
        <taxon>Caryophanaceae</taxon>
        <taxon>Metasolibacillus</taxon>
    </lineage>
</organism>
<protein>
    <submittedName>
        <fullName evidence="2">DUF3885 domain-containing protein</fullName>
    </submittedName>
</protein>
<comment type="caution">
    <text evidence="2">The sequence shown here is derived from an EMBL/GenBank/DDBJ whole genome shotgun (WGS) entry which is preliminary data.</text>
</comment>
<sequence length="212" mass="24608">MNSYLEKVFPKLHLEPGLFYKWPVGIRYELGTDDSKVGSAAYMRGVYKRATTLFKALHDTDDDLLVVADGYSVGRLNKKFNFFTPYIRNKNSLYKMSHMVFQEDGDDPMVWTHRFILPCKVAEVKYVQMIQALCNIDMGINPQLPGRVYFINMTKNTIFHVYDDRGCDLLAPSAEIIKYMYTDFNAWILDYDREAIDSTFDEGVQNDESKGR</sequence>
<dbReference type="AlphaFoldDB" id="A0AAW9NKL2"/>
<dbReference type="EMBL" id="JARSFG010000007">
    <property type="protein sequence ID" value="MEC1177802.1"/>
    <property type="molecule type" value="Genomic_DNA"/>
</dbReference>
<dbReference type="RefSeq" id="WP_326122271.1">
    <property type="nucleotide sequence ID" value="NZ_JARSFG010000007.1"/>
</dbReference>
<dbReference type="Pfam" id="PF13021">
    <property type="entry name" value="DUF3885"/>
    <property type="match status" value="1"/>
</dbReference>
<dbReference type="InterPro" id="IPR024976">
    <property type="entry name" value="DUF3885"/>
</dbReference>
<proteinExistence type="predicted"/>
<accession>A0AAW9NKL2</accession>
<evidence type="ECO:0000259" key="1">
    <source>
        <dbReference type="Pfam" id="PF13021"/>
    </source>
</evidence>